<comment type="caution">
    <text evidence="1">The sequence shown here is derived from an EMBL/GenBank/DDBJ whole genome shotgun (WGS) entry which is preliminary data.</text>
</comment>
<name>A0ACB8DH11_DERSI</name>
<protein>
    <submittedName>
        <fullName evidence="1">Uncharacterized protein</fullName>
    </submittedName>
</protein>
<reference evidence="1" key="1">
    <citation type="submission" date="2020-05" db="EMBL/GenBank/DDBJ databases">
        <title>Large-scale comparative analyses of tick genomes elucidate their genetic diversity and vector capacities.</title>
        <authorList>
            <person name="Jia N."/>
            <person name="Wang J."/>
            <person name="Shi W."/>
            <person name="Du L."/>
            <person name="Sun Y."/>
            <person name="Zhan W."/>
            <person name="Jiang J."/>
            <person name="Wang Q."/>
            <person name="Zhang B."/>
            <person name="Ji P."/>
            <person name="Sakyi L.B."/>
            <person name="Cui X."/>
            <person name="Yuan T."/>
            <person name="Jiang B."/>
            <person name="Yang W."/>
            <person name="Lam T.T.-Y."/>
            <person name="Chang Q."/>
            <person name="Ding S."/>
            <person name="Wang X."/>
            <person name="Zhu J."/>
            <person name="Ruan X."/>
            <person name="Zhao L."/>
            <person name="Wei J."/>
            <person name="Que T."/>
            <person name="Du C."/>
            <person name="Cheng J."/>
            <person name="Dai P."/>
            <person name="Han X."/>
            <person name="Huang E."/>
            <person name="Gao Y."/>
            <person name="Liu J."/>
            <person name="Shao H."/>
            <person name="Ye R."/>
            <person name="Li L."/>
            <person name="Wei W."/>
            <person name="Wang X."/>
            <person name="Wang C."/>
            <person name="Yang T."/>
            <person name="Huo Q."/>
            <person name="Li W."/>
            <person name="Guo W."/>
            <person name="Chen H."/>
            <person name="Zhou L."/>
            <person name="Ni X."/>
            <person name="Tian J."/>
            <person name="Zhou Y."/>
            <person name="Sheng Y."/>
            <person name="Liu T."/>
            <person name="Pan Y."/>
            <person name="Xia L."/>
            <person name="Li J."/>
            <person name="Zhao F."/>
            <person name="Cao W."/>
        </authorList>
    </citation>
    <scope>NUCLEOTIDE SEQUENCE</scope>
    <source>
        <strain evidence="1">Dsil-2018</strain>
    </source>
</reference>
<sequence>MFLPLSLGGSRSLTAAGRRIPLLCDGGEERLHCLTLKRCGEGRLAPPTFVYWNAAREEMRRGKRPWRHMVSHRRNRSQRNASGNFSSGEEKGHLVVPRIVTTADWGPMDESVDAAGDLRFSSGPPLSAGVSATLPSERRRSLSGGAHRLPALQLSSRARRQSGDDVLGGVSPSRKAVLFDAFRPRSKSDSKGSSSSGSRKPNNLMSALRGHSWFPGSRSALTPPNGAAGGGASAPMSPLSPLSPVDSEAPFRRPRSGSESRTGAVSKVMDLFRSRSQSVSVEGKAKKFPVSSSQYAGPDPTRVHRSSAAARAPVASLLALRGCWAARSFAASRGIRVVAVSSRRQGLWRAAAFSDVAIVRARSWLFACARYAAAALNESGEEFLTAAGASVFGVVKSWRSPSELCGTLSQQLRLVAERGPGAADALSPMAR</sequence>
<proteinExistence type="predicted"/>
<dbReference type="Proteomes" id="UP000821865">
    <property type="component" value="Chromosome 2"/>
</dbReference>
<gene>
    <name evidence="1" type="ORF">HPB49_023946</name>
</gene>
<evidence type="ECO:0000313" key="2">
    <source>
        <dbReference type="Proteomes" id="UP000821865"/>
    </source>
</evidence>
<organism evidence="1 2">
    <name type="scientific">Dermacentor silvarum</name>
    <name type="common">Tick</name>
    <dbReference type="NCBI Taxonomy" id="543639"/>
    <lineage>
        <taxon>Eukaryota</taxon>
        <taxon>Metazoa</taxon>
        <taxon>Ecdysozoa</taxon>
        <taxon>Arthropoda</taxon>
        <taxon>Chelicerata</taxon>
        <taxon>Arachnida</taxon>
        <taxon>Acari</taxon>
        <taxon>Parasitiformes</taxon>
        <taxon>Ixodida</taxon>
        <taxon>Ixodoidea</taxon>
        <taxon>Ixodidae</taxon>
        <taxon>Rhipicephalinae</taxon>
        <taxon>Dermacentor</taxon>
    </lineage>
</organism>
<dbReference type="EMBL" id="CM023471">
    <property type="protein sequence ID" value="KAH7967316.1"/>
    <property type="molecule type" value="Genomic_DNA"/>
</dbReference>
<accession>A0ACB8DH11</accession>
<keyword evidence="2" id="KW-1185">Reference proteome</keyword>
<evidence type="ECO:0000313" key="1">
    <source>
        <dbReference type="EMBL" id="KAH7967316.1"/>
    </source>
</evidence>